<protein>
    <recommendedName>
        <fullName evidence="4">Periplasmic or outer membrane protein</fullName>
    </recommendedName>
</protein>
<feature type="chain" id="PRO_5038011263" description="Periplasmic or outer membrane protein" evidence="1">
    <location>
        <begin position="21"/>
        <end position="226"/>
    </location>
</feature>
<organism evidence="2 3">
    <name type="scientific">Bowmanella dokdonensis</name>
    <dbReference type="NCBI Taxonomy" id="751969"/>
    <lineage>
        <taxon>Bacteria</taxon>
        <taxon>Pseudomonadati</taxon>
        <taxon>Pseudomonadota</taxon>
        <taxon>Gammaproteobacteria</taxon>
        <taxon>Alteromonadales</taxon>
        <taxon>Alteromonadaceae</taxon>
        <taxon>Bowmanella</taxon>
    </lineage>
</organism>
<feature type="signal peptide" evidence="1">
    <location>
        <begin position="1"/>
        <end position="20"/>
    </location>
</feature>
<comment type="caution">
    <text evidence="2">The sequence shown here is derived from an EMBL/GenBank/DDBJ whole genome shotgun (WGS) entry which is preliminary data.</text>
</comment>
<dbReference type="Pfam" id="PF09694">
    <property type="entry name" value="Gcw_chp"/>
    <property type="match status" value="1"/>
</dbReference>
<accession>A0A939DL17</accession>
<keyword evidence="3" id="KW-1185">Reference proteome</keyword>
<evidence type="ECO:0008006" key="4">
    <source>
        <dbReference type="Google" id="ProtNLM"/>
    </source>
</evidence>
<dbReference type="RefSeq" id="WP_206572630.1">
    <property type="nucleotide sequence ID" value="NZ_JAFKCV010000002.1"/>
</dbReference>
<evidence type="ECO:0000313" key="3">
    <source>
        <dbReference type="Proteomes" id="UP000664654"/>
    </source>
</evidence>
<dbReference type="InterPro" id="IPR010239">
    <property type="entry name" value="CHP02001"/>
</dbReference>
<dbReference type="Proteomes" id="UP000664654">
    <property type="component" value="Unassembled WGS sequence"/>
</dbReference>
<name>A0A939DL17_9ALTE</name>
<dbReference type="NCBIfam" id="TIGR02001">
    <property type="entry name" value="gcw_chp"/>
    <property type="match status" value="1"/>
</dbReference>
<dbReference type="AlphaFoldDB" id="A0A939DL17"/>
<dbReference type="EMBL" id="JAFKCV010000002">
    <property type="protein sequence ID" value="MBN7824525.1"/>
    <property type="molecule type" value="Genomic_DNA"/>
</dbReference>
<reference evidence="2" key="1">
    <citation type="submission" date="2021-03" db="EMBL/GenBank/DDBJ databases">
        <title>novel species isolated from a fishpond in China.</title>
        <authorList>
            <person name="Lu H."/>
            <person name="Cai Z."/>
        </authorList>
    </citation>
    <scope>NUCLEOTIDE SEQUENCE</scope>
    <source>
        <strain evidence="2">JCM 30855</strain>
    </source>
</reference>
<gene>
    <name evidence="2" type="ORF">J0A66_04720</name>
</gene>
<sequence length="226" mass="25432">MRHTTLPLLFLVSCAPTAMAEWSSTVTLASDYLFNGVSQTDENPALQASLDWAGESGWYAGAWGSNVDFGDDTNLEVDLYAGYYQDLSENMSLDIGLAQYTYHGADYSSDGNYPEAYVKWGIGNTELNFWYSWDYFGTDAGHYIIMLNHSLELNEATSLLFGVDRSVSLDEDKYEWEAGKKHYYHWQATVNYHYSGFDMSLGVHGTDLDTYGDTTVLLTVGRTFTF</sequence>
<evidence type="ECO:0000256" key="1">
    <source>
        <dbReference type="SAM" id="SignalP"/>
    </source>
</evidence>
<evidence type="ECO:0000313" key="2">
    <source>
        <dbReference type="EMBL" id="MBN7824525.1"/>
    </source>
</evidence>
<proteinExistence type="predicted"/>
<keyword evidence="1" id="KW-0732">Signal</keyword>